<dbReference type="InterPro" id="IPR013656">
    <property type="entry name" value="PAS_4"/>
</dbReference>
<proteinExistence type="predicted"/>
<dbReference type="InterPro" id="IPR052155">
    <property type="entry name" value="Biofilm_reg_signaling"/>
</dbReference>
<name>A0ABW5W4X0_9PSEU</name>
<dbReference type="PANTHER" id="PTHR44757:SF2">
    <property type="entry name" value="BIOFILM ARCHITECTURE MAINTENANCE PROTEIN MBAA"/>
    <property type="match status" value="1"/>
</dbReference>
<dbReference type="Pfam" id="PF08448">
    <property type="entry name" value="PAS_4"/>
    <property type="match status" value="1"/>
</dbReference>
<dbReference type="RefSeq" id="WP_377389620.1">
    <property type="nucleotide sequence ID" value="NZ_JBHSAN010000017.1"/>
</dbReference>
<feature type="domain" description="EAL" evidence="3">
    <location>
        <begin position="665"/>
        <end position="916"/>
    </location>
</feature>
<dbReference type="InterPro" id="IPR000160">
    <property type="entry name" value="GGDEF_dom"/>
</dbReference>
<dbReference type="Pfam" id="PF13188">
    <property type="entry name" value="PAS_8"/>
    <property type="match status" value="1"/>
</dbReference>
<keyword evidence="6" id="KW-1185">Reference proteome</keyword>
<dbReference type="Gene3D" id="3.30.450.20">
    <property type="entry name" value="PAS domain"/>
    <property type="match status" value="4"/>
</dbReference>
<evidence type="ECO:0000259" key="3">
    <source>
        <dbReference type="PROSITE" id="PS50883"/>
    </source>
</evidence>
<organism evidence="5 6">
    <name type="scientific">Prauserella oleivorans</name>
    <dbReference type="NCBI Taxonomy" id="1478153"/>
    <lineage>
        <taxon>Bacteria</taxon>
        <taxon>Bacillati</taxon>
        <taxon>Actinomycetota</taxon>
        <taxon>Actinomycetes</taxon>
        <taxon>Pseudonocardiales</taxon>
        <taxon>Pseudonocardiaceae</taxon>
        <taxon>Prauserella</taxon>
    </lineage>
</organism>
<dbReference type="SUPFAM" id="SSF55785">
    <property type="entry name" value="PYP-like sensor domain (PAS domain)"/>
    <property type="match status" value="4"/>
</dbReference>
<dbReference type="InterPro" id="IPR000014">
    <property type="entry name" value="PAS"/>
</dbReference>
<evidence type="ECO:0000259" key="1">
    <source>
        <dbReference type="PROSITE" id="PS50112"/>
    </source>
</evidence>
<dbReference type="InterPro" id="IPR035919">
    <property type="entry name" value="EAL_sf"/>
</dbReference>
<protein>
    <submittedName>
        <fullName evidence="5">EAL domain-containing protein</fullName>
    </submittedName>
</protein>
<dbReference type="InterPro" id="IPR001633">
    <property type="entry name" value="EAL_dom"/>
</dbReference>
<feature type="domain" description="PAC" evidence="2">
    <location>
        <begin position="436"/>
        <end position="491"/>
    </location>
</feature>
<dbReference type="PROSITE" id="PS50112">
    <property type="entry name" value="PAS"/>
    <property type="match status" value="2"/>
</dbReference>
<dbReference type="SMART" id="SM00052">
    <property type="entry name" value="EAL"/>
    <property type="match status" value="1"/>
</dbReference>
<dbReference type="Gene3D" id="3.20.20.450">
    <property type="entry name" value="EAL domain"/>
    <property type="match status" value="1"/>
</dbReference>
<dbReference type="Proteomes" id="UP001597478">
    <property type="component" value="Unassembled WGS sequence"/>
</dbReference>
<evidence type="ECO:0000259" key="2">
    <source>
        <dbReference type="PROSITE" id="PS50113"/>
    </source>
</evidence>
<dbReference type="NCBIfam" id="TIGR00254">
    <property type="entry name" value="GGDEF"/>
    <property type="match status" value="1"/>
</dbReference>
<dbReference type="CDD" id="cd00130">
    <property type="entry name" value="PAS"/>
    <property type="match status" value="3"/>
</dbReference>
<reference evidence="6" key="1">
    <citation type="journal article" date="2019" name="Int. J. Syst. Evol. Microbiol.">
        <title>The Global Catalogue of Microorganisms (GCM) 10K type strain sequencing project: providing services to taxonomists for standard genome sequencing and annotation.</title>
        <authorList>
            <consortium name="The Broad Institute Genomics Platform"/>
            <consortium name="The Broad Institute Genome Sequencing Center for Infectious Disease"/>
            <person name="Wu L."/>
            <person name="Ma J."/>
        </authorList>
    </citation>
    <scope>NUCLEOTIDE SEQUENCE [LARGE SCALE GENOMIC DNA]</scope>
    <source>
        <strain evidence="6">IBRC-M 10906</strain>
    </source>
</reference>
<dbReference type="Pfam" id="PF00990">
    <property type="entry name" value="GGDEF"/>
    <property type="match status" value="1"/>
</dbReference>
<dbReference type="Pfam" id="PF00563">
    <property type="entry name" value="EAL"/>
    <property type="match status" value="1"/>
</dbReference>
<dbReference type="SMART" id="SM00086">
    <property type="entry name" value="PAC"/>
    <property type="match status" value="4"/>
</dbReference>
<dbReference type="InterPro" id="IPR035965">
    <property type="entry name" value="PAS-like_dom_sf"/>
</dbReference>
<dbReference type="Gene3D" id="3.30.70.270">
    <property type="match status" value="1"/>
</dbReference>
<dbReference type="InterPro" id="IPR000700">
    <property type="entry name" value="PAS-assoc_C"/>
</dbReference>
<dbReference type="PROSITE" id="PS50883">
    <property type="entry name" value="EAL"/>
    <property type="match status" value="1"/>
</dbReference>
<dbReference type="CDD" id="cd01948">
    <property type="entry name" value="EAL"/>
    <property type="match status" value="1"/>
</dbReference>
<dbReference type="PROSITE" id="PS50887">
    <property type="entry name" value="GGDEF"/>
    <property type="match status" value="1"/>
</dbReference>
<dbReference type="EMBL" id="JBHUOF010000004">
    <property type="protein sequence ID" value="MFD2798616.1"/>
    <property type="molecule type" value="Genomic_DNA"/>
</dbReference>
<feature type="domain" description="PAS" evidence="1">
    <location>
        <begin position="135"/>
        <end position="205"/>
    </location>
</feature>
<dbReference type="InterPro" id="IPR001610">
    <property type="entry name" value="PAC"/>
</dbReference>
<dbReference type="SUPFAM" id="SSF141868">
    <property type="entry name" value="EAL domain-like"/>
    <property type="match status" value="1"/>
</dbReference>
<dbReference type="SMART" id="SM00267">
    <property type="entry name" value="GGDEF"/>
    <property type="match status" value="1"/>
</dbReference>
<evidence type="ECO:0000313" key="5">
    <source>
        <dbReference type="EMBL" id="MFD2798616.1"/>
    </source>
</evidence>
<sequence length="916" mass="99587">MEARAYTDPTTGDEESHRIVADLALTASSAAMWSVDLDSGAVTWSPELPAILGLPGCTDDEIRARLRALIEPMTVAARQQPVWDNFRLEQDHHTPNGARRRVSFHARPRPDGTGLLGIATDVTERHGSEQQLADLADRYRLLVELSPDAICVHESGRLVYVNPAALRFAGVDSPDELLDRPITDFVDPGSVPDMLDRIGSLTEPGTTSEPAEVVLKRFDGDTMLVESVAVRTTWEGRPACQVIMRDITAQKAAEEALQYQAALVSHVSDAIIATTADGTVVTWNPAAEAVYGHPARTAIGQDVGKLVGAPLVPQEIVAEGGVTETTHRSADGSRLAVRVSAAEMHDGYVLVCADETPRRQAERRYSTVVAALDEGVVVVGPTGLVESANPAAGRILGLPVGVMLSSPVTRFRLYTESGERMAAAEYPSAQVAATGRPLNARVVQAQRPDGTRVWLSMSCRPLDPDAPPPTAVVTSFTDITERRAISARLAHDATHDPLTGLANRTLVLARLDKALRSPDRTGLACVLFVDLDKFKVINDSLGHSCGDRVLRIVGQRLRHCVRSSDLVGRLGGDEFAVVTFDVPDADGIRPLITHLRTALTEPIHLDGRQLRVDASVGVVTAAPGDARSAEDLIRDADVAMYEAKTRGRGRYEFFDVELRERVQRQLRLEQDLRDAVPRRQLWMAYQPVVDLRSMRTVAVEGLMRWTHHAHGNISPGEFIPLAEESDLIGVLGDFMLTTTTEELARQRRRRDIGLTVNLSARQLDDASLVPAVEEALRRTGLPPRALCLEITESALMREPETAGCVLRELRGLGVRLAIDDFGTGYSSLAQLWKLPLDTLKIDQSFVAALGEPGESDAEAIIRGIVTMGHSMGLTVIAEGTETARQVEILRDLGCDEAQGYHFGKPQRAAEVFDNLP</sequence>
<dbReference type="PANTHER" id="PTHR44757">
    <property type="entry name" value="DIGUANYLATE CYCLASE DGCP"/>
    <property type="match status" value="1"/>
</dbReference>
<dbReference type="Pfam" id="PF13426">
    <property type="entry name" value="PAS_9"/>
    <property type="match status" value="1"/>
</dbReference>
<gene>
    <name evidence="5" type="ORF">ACFS2C_04335</name>
</gene>
<feature type="domain" description="PAS" evidence="1">
    <location>
        <begin position="256"/>
        <end position="301"/>
    </location>
</feature>
<dbReference type="CDD" id="cd01949">
    <property type="entry name" value="GGDEF"/>
    <property type="match status" value="1"/>
</dbReference>
<accession>A0ABW5W4X0</accession>
<dbReference type="NCBIfam" id="TIGR00229">
    <property type="entry name" value="sensory_box"/>
    <property type="match status" value="3"/>
</dbReference>
<dbReference type="PROSITE" id="PS50113">
    <property type="entry name" value="PAC"/>
    <property type="match status" value="1"/>
</dbReference>
<dbReference type="InterPro" id="IPR043128">
    <property type="entry name" value="Rev_trsase/Diguanyl_cyclase"/>
</dbReference>
<dbReference type="SMART" id="SM00091">
    <property type="entry name" value="PAS"/>
    <property type="match status" value="3"/>
</dbReference>
<dbReference type="InterPro" id="IPR029787">
    <property type="entry name" value="Nucleotide_cyclase"/>
</dbReference>
<evidence type="ECO:0000259" key="4">
    <source>
        <dbReference type="PROSITE" id="PS50887"/>
    </source>
</evidence>
<feature type="domain" description="GGDEF" evidence="4">
    <location>
        <begin position="522"/>
        <end position="656"/>
    </location>
</feature>
<comment type="caution">
    <text evidence="5">The sequence shown here is derived from an EMBL/GenBank/DDBJ whole genome shotgun (WGS) entry which is preliminary data.</text>
</comment>
<dbReference type="SUPFAM" id="SSF55073">
    <property type="entry name" value="Nucleotide cyclase"/>
    <property type="match status" value="1"/>
</dbReference>
<evidence type="ECO:0000313" key="6">
    <source>
        <dbReference type="Proteomes" id="UP001597478"/>
    </source>
</evidence>